<protein>
    <submittedName>
        <fullName evidence="1">Uncharacterized protein</fullName>
    </submittedName>
</protein>
<sequence length="184" mass="20455">MRKLQSLRPLIRTIPPKTPFHRITSNIMSRTVSIIVYTSRLFPAHWALWIPSQADAGIGKRVHATGDARVGFEVVFDRNYDIEHTGRQHQLVPLANVLEAFIDEASCTVGPLSSECRPCDKIEEVALRVPAPGPSLVASSSNTPRHRVPIKNCQTWLAELVGKLIEEGVMDDEARTTISQVPKN</sequence>
<name>A0A9P9F1Q1_9HYPO</name>
<dbReference type="OrthoDB" id="2999773at2759"/>
<comment type="caution">
    <text evidence="1">The sequence shown here is derived from an EMBL/GenBank/DDBJ whole genome shotgun (WGS) entry which is preliminary data.</text>
</comment>
<organism evidence="1 2">
    <name type="scientific">Dactylonectria estremocensis</name>
    <dbReference type="NCBI Taxonomy" id="1079267"/>
    <lineage>
        <taxon>Eukaryota</taxon>
        <taxon>Fungi</taxon>
        <taxon>Dikarya</taxon>
        <taxon>Ascomycota</taxon>
        <taxon>Pezizomycotina</taxon>
        <taxon>Sordariomycetes</taxon>
        <taxon>Hypocreomycetidae</taxon>
        <taxon>Hypocreales</taxon>
        <taxon>Nectriaceae</taxon>
        <taxon>Dactylonectria</taxon>
    </lineage>
</organism>
<dbReference type="EMBL" id="JAGMUU010000006">
    <property type="protein sequence ID" value="KAH7150466.1"/>
    <property type="molecule type" value="Genomic_DNA"/>
</dbReference>
<dbReference type="AlphaFoldDB" id="A0A9P9F1Q1"/>
<dbReference type="Proteomes" id="UP000717696">
    <property type="component" value="Unassembled WGS sequence"/>
</dbReference>
<evidence type="ECO:0000313" key="1">
    <source>
        <dbReference type="EMBL" id="KAH7150466.1"/>
    </source>
</evidence>
<reference evidence="1" key="1">
    <citation type="journal article" date="2021" name="Nat. Commun.">
        <title>Genetic determinants of endophytism in the Arabidopsis root mycobiome.</title>
        <authorList>
            <person name="Mesny F."/>
            <person name="Miyauchi S."/>
            <person name="Thiergart T."/>
            <person name="Pickel B."/>
            <person name="Atanasova L."/>
            <person name="Karlsson M."/>
            <person name="Huettel B."/>
            <person name="Barry K.W."/>
            <person name="Haridas S."/>
            <person name="Chen C."/>
            <person name="Bauer D."/>
            <person name="Andreopoulos W."/>
            <person name="Pangilinan J."/>
            <person name="LaButti K."/>
            <person name="Riley R."/>
            <person name="Lipzen A."/>
            <person name="Clum A."/>
            <person name="Drula E."/>
            <person name="Henrissat B."/>
            <person name="Kohler A."/>
            <person name="Grigoriev I.V."/>
            <person name="Martin F.M."/>
            <person name="Hacquard S."/>
        </authorList>
    </citation>
    <scope>NUCLEOTIDE SEQUENCE</scope>
    <source>
        <strain evidence="1">MPI-CAGE-AT-0021</strain>
    </source>
</reference>
<gene>
    <name evidence="1" type="ORF">B0J13DRAFT_550219</name>
</gene>
<accession>A0A9P9F1Q1</accession>
<evidence type="ECO:0000313" key="2">
    <source>
        <dbReference type="Proteomes" id="UP000717696"/>
    </source>
</evidence>
<dbReference type="InterPro" id="IPR046670">
    <property type="entry name" value="DUF6540"/>
</dbReference>
<keyword evidence="2" id="KW-1185">Reference proteome</keyword>
<dbReference type="Pfam" id="PF20174">
    <property type="entry name" value="DUF6540"/>
    <property type="match status" value="1"/>
</dbReference>
<proteinExistence type="predicted"/>